<dbReference type="EMBL" id="JAUQTA010000002">
    <property type="protein sequence ID" value="MDO7869563.1"/>
    <property type="molecule type" value="Genomic_DNA"/>
</dbReference>
<evidence type="ECO:0000256" key="1">
    <source>
        <dbReference type="SAM" id="Phobius"/>
    </source>
</evidence>
<comment type="caution">
    <text evidence="2">The sequence shown here is derived from an EMBL/GenBank/DDBJ whole genome shotgun (WGS) entry which is preliminary data.</text>
</comment>
<feature type="transmembrane region" description="Helical" evidence="1">
    <location>
        <begin position="154"/>
        <end position="175"/>
    </location>
</feature>
<feature type="transmembrane region" description="Helical" evidence="1">
    <location>
        <begin position="126"/>
        <end position="148"/>
    </location>
</feature>
<evidence type="ECO:0000313" key="3">
    <source>
        <dbReference type="Proteomes" id="UP001233314"/>
    </source>
</evidence>
<gene>
    <name evidence="2" type="ORF">Q5722_14410</name>
</gene>
<keyword evidence="1" id="KW-0812">Transmembrane</keyword>
<keyword evidence="1" id="KW-1133">Transmembrane helix</keyword>
<proteinExistence type="predicted"/>
<feature type="transmembrane region" description="Helical" evidence="1">
    <location>
        <begin position="96"/>
        <end position="119"/>
    </location>
</feature>
<dbReference type="Proteomes" id="UP001233314">
    <property type="component" value="Unassembled WGS sequence"/>
</dbReference>
<dbReference type="RefSeq" id="WP_305028957.1">
    <property type="nucleotide sequence ID" value="NZ_JAUQTA010000002.1"/>
</dbReference>
<reference evidence="2 3" key="1">
    <citation type="submission" date="2023-07" db="EMBL/GenBank/DDBJ databases">
        <title>Nocardioides sp. nov WY-20 isolated from soil.</title>
        <authorList>
            <person name="Liu B."/>
            <person name="Wan Y."/>
        </authorList>
    </citation>
    <scope>NUCLEOTIDE SEQUENCE [LARGE SCALE GENOMIC DNA]</scope>
    <source>
        <strain evidence="2 3">WY-20</strain>
    </source>
</reference>
<feature type="transmembrane region" description="Helical" evidence="1">
    <location>
        <begin position="23"/>
        <end position="44"/>
    </location>
</feature>
<feature type="transmembrane region" description="Helical" evidence="1">
    <location>
        <begin position="56"/>
        <end position="76"/>
    </location>
</feature>
<evidence type="ECO:0008006" key="4">
    <source>
        <dbReference type="Google" id="ProtNLM"/>
    </source>
</evidence>
<keyword evidence="3" id="KW-1185">Reference proteome</keyword>
<accession>A0ABT9B5P2</accession>
<organism evidence="2 3">
    <name type="scientific">Nocardioides jiangxiensis</name>
    <dbReference type="NCBI Taxonomy" id="3064524"/>
    <lineage>
        <taxon>Bacteria</taxon>
        <taxon>Bacillati</taxon>
        <taxon>Actinomycetota</taxon>
        <taxon>Actinomycetes</taxon>
        <taxon>Propionibacteriales</taxon>
        <taxon>Nocardioidaceae</taxon>
        <taxon>Nocardioides</taxon>
    </lineage>
</organism>
<name>A0ABT9B5P2_9ACTN</name>
<sequence>MHPGDSGTGTKTEQLHEMLVDPAWYPAHAVMLFAVVLVTAGLWALNREAEEPLRPITKAVALISSVMVVGTTIHLLQPLNADAIADGHNNALSVLMYLVEPLDGIWALAIGTLAVLGGLRRSIGNVVTAALCAVGAVGFALAALTIPYTDRFDALFPMGGLVGLWMILIGATRALRRADRAKVPRVRPRPAVRRS</sequence>
<protein>
    <recommendedName>
        <fullName evidence="4">DUF4386 family protein</fullName>
    </recommendedName>
</protein>
<keyword evidence="1" id="KW-0472">Membrane</keyword>
<evidence type="ECO:0000313" key="2">
    <source>
        <dbReference type="EMBL" id="MDO7869563.1"/>
    </source>
</evidence>